<organism evidence="3 4">
    <name type="scientific">Burkholderia ubonensis</name>
    <dbReference type="NCBI Taxonomy" id="101571"/>
    <lineage>
        <taxon>Bacteria</taxon>
        <taxon>Pseudomonadati</taxon>
        <taxon>Pseudomonadota</taxon>
        <taxon>Betaproteobacteria</taxon>
        <taxon>Burkholderiales</taxon>
        <taxon>Burkholderiaceae</taxon>
        <taxon>Burkholderia</taxon>
        <taxon>Burkholderia cepacia complex</taxon>
    </lineage>
</organism>
<dbReference type="InterPro" id="IPR027444">
    <property type="entry name" value="H-NS_C_dom"/>
</dbReference>
<reference evidence="3 4" key="1">
    <citation type="submission" date="2015-11" db="EMBL/GenBank/DDBJ databases">
        <title>Expanding the genomic diversity of Burkholderia species for the development of highly accurate diagnostics.</title>
        <authorList>
            <person name="Sahl J."/>
            <person name="Keim P."/>
            <person name="Wagner D."/>
        </authorList>
    </citation>
    <scope>NUCLEOTIDE SEQUENCE [LARGE SCALE GENOMIC DNA]</scope>
    <source>
        <strain evidence="3 4">MSMB2087WGS</strain>
    </source>
</reference>
<evidence type="ECO:0000313" key="4">
    <source>
        <dbReference type="Proteomes" id="UP000060630"/>
    </source>
</evidence>
<dbReference type="SUPFAM" id="SSF81273">
    <property type="entry name" value="H-NS histone-like proteins"/>
    <property type="match status" value="1"/>
</dbReference>
<evidence type="ECO:0000313" key="3">
    <source>
        <dbReference type="EMBL" id="KWA74105.1"/>
    </source>
</evidence>
<dbReference type="GO" id="GO:0003677">
    <property type="term" value="F:DNA binding"/>
    <property type="evidence" value="ECO:0007669"/>
    <property type="project" value="InterPro"/>
</dbReference>
<sequence length="98" mass="11332">MGTYQELLLQLEQLKREIEMAREKEARLIAAEIANVLASHGVRLEEVLGSGVRIRKTEVRPKYWDPETGATWSGRGRMPLWLVGQDLEKFRLPRQDES</sequence>
<dbReference type="AlphaFoldDB" id="A0A103B6H7"/>
<proteinExistence type="predicted"/>
<dbReference type="EMBL" id="LPHD01000186">
    <property type="protein sequence ID" value="KWA74105.1"/>
    <property type="molecule type" value="Genomic_DNA"/>
</dbReference>
<dbReference type="Proteomes" id="UP000060630">
    <property type="component" value="Unassembled WGS sequence"/>
</dbReference>
<accession>A0A103B6H7</accession>
<dbReference type="Pfam" id="PF00816">
    <property type="entry name" value="Histone_HNS"/>
    <property type="match status" value="1"/>
</dbReference>
<dbReference type="SMART" id="SM00528">
    <property type="entry name" value="HNS"/>
    <property type="match status" value="1"/>
</dbReference>
<feature type="domain" description="DNA-binding protein H-NS-like C-terminal" evidence="2">
    <location>
        <begin position="53"/>
        <end position="92"/>
    </location>
</feature>
<feature type="coiled-coil region" evidence="1">
    <location>
        <begin position="4"/>
        <end position="31"/>
    </location>
</feature>
<protein>
    <submittedName>
        <fullName evidence="3">H-NS histone</fullName>
    </submittedName>
</protein>
<gene>
    <name evidence="3" type="ORF">WL29_02675</name>
</gene>
<dbReference type="Gene3D" id="4.10.430.30">
    <property type="match status" value="1"/>
</dbReference>
<comment type="caution">
    <text evidence="3">The sequence shown here is derived from an EMBL/GenBank/DDBJ whole genome shotgun (WGS) entry which is preliminary data.</text>
</comment>
<name>A0A103B6H7_9BURK</name>
<keyword evidence="1" id="KW-0175">Coiled coil</keyword>
<dbReference type="RefSeq" id="WP_060007301.1">
    <property type="nucleotide sequence ID" value="NZ_MEAX01000014.1"/>
</dbReference>
<evidence type="ECO:0000256" key="1">
    <source>
        <dbReference type="SAM" id="Coils"/>
    </source>
</evidence>
<evidence type="ECO:0000259" key="2">
    <source>
        <dbReference type="SMART" id="SM00528"/>
    </source>
</evidence>